<evidence type="ECO:0000313" key="3">
    <source>
        <dbReference type="EMBL" id="RKQ63726.1"/>
    </source>
</evidence>
<dbReference type="PANTHER" id="PTHR24104">
    <property type="entry name" value="E3 UBIQUITIN-PROTEIN LIGASE NHLRC1-RELATED"/>
    <property type="match status" value="1"/>
</dbReference>
<sequence length="267" mass="29328">MRGFLIAIFLLLFSVPALGQEIKGNWKFPSDIAVSNGKLYVVDGLNNRIEVYDLYGNFLTNIKVDSPYGIDASDGLLYVVSQKGRVYILDEFGNLEKSFKVEGRPIDVEKLYGKLFITNGEFESVDVYSTDGKLLGRFGGKGSAPGNFVGVFLTDSAKNTLFVVDSVNARIQEFDKDGKFIRSFGVFGIEEGDLFRPKGVAYCGNGKVAVSDGITGAVQLFDVYGGFEKVIAKGLYYPTALACYDGEVFVLEPLKNRISIFRVQGDK</sequence>
<dbReference type="AlphaFoldDB" id="A0A420W8T1"/>
<dbReference type="CDD" id="cd05819">
    <property type="entry name" value="NHL"/>
    <property type="match status" value="1"/>
</dbReference>
<evidence type="ECO:0000256" key="1">
    <source>
        <dbReference type="ARBA" id="ARBA00022737"/>
    </source>
</evidence>
<evidence type="ECO:0000313" key="4">
    <source>
        <dbReference type="Proteomes" id="UP000280881"/>
    </source>
</evidence>
<organism evidence="3 4">
    <name type="scientific">Thermovibrio guaymasensis</name>
    <dbReference type="NCBI Taxonomy" id="240167"/>
    <lineage>
        <taxon>Bacteria</taxon>
        <taxon>Pseudomonadati</taxon>
        <taxon>Aquificota</taxon>
        <taxon>Aquificia</taxon>
        <taxon>Desulfurobacteriales</taxon>
        <taxon>Desulfurobacteriaceae</taxon>
        <taxon>Thermovibrio</taxon>
    </lineage>
</organism>
<proteinExistence type="predicted"/>
<gene>
    <name evidence="3" type="ORF">C7457_0606</name>
</gene>
<dbReference type="OrthoDB" id="9799230at2"/>
<comment type="caution">
    <text evidence="3">The sequence shown here is derived from an EMBL/GenBank/DDBJ whole genome shotgun (WGS) entry which is preliminary data.</text>
</comment>
<protein>
    <recommendedName>
        <fullName evidence="5">NHL repeat-containing protein</fullName>
    </recommendedName>
</protein>
<name>A0A420W8T1_9BACT</name>
<dbReference type="GO" id="GO:0008270">
    <property type="term" value="F:zinc ion binding"/>
    <property type="evidence" value="ECO:0007669"/>
    <property type="project" value="UniProtKB-KW"/>
</dbReference>
<dbReference type="PROSITE" id="PS51125">
    <property type="entry name" value="NHL"/>
    <property type="match status" value="1"/>
</dbReference>
<keyword evidence="4" id="KW-1185">Reference proteome</keyword>
<dbReference type="PANTHER" id="PTHR24104:SF25">
    <property type="entry name" value="PROTEIN LIN-41"/>
    <property type="match status" value="1"/>
</dbReference>
<dbReference type="RefSeq" id="WP_121169961.1">
    <property type="nucleotide sequence ID" value="NZ_RBIE01000001.1"/>
</dbReference>
<dbReference type="Gene3D" id="2.120.10.30">
    <property type="entry name" value="TolB, C-terminal domain"/>
    <property type="match status" value="2"/>
</dbReference>
<dbReference type="InterPro" id="IPR011042">
    <property type="entry name" value="6-blade_b-propeller_TolB-like"/>
</dbReference>
<keyword evidence="1" id="KW-0677">Repeat</keyword>
<dbReference type="SUPFAM" id="SSF75011">
    <property type="entry name" value="3-carboxy-cis,cis-mucoante lactonizing enzyme"/>
    <property type="match status" value="1"/>
</dbReference>
<evidence type="ECO:0000256" key="2">
    <source>
        <dbReference type="PROSITE-ProRule" id="PRU00504"/>
    </source>
</evidence>
<dbReference type="InterPro" id="IPR001258">
    <property type="entry name" value="NHL_repeat"/>
</dbReference>
<evidence type="ECO:0008006" key="5">
    <source>
        <dbReference type="Google" id="ProtNLM"/>
    </source>
</evidence>
<dbReference type="InterPro" id="IPR050952">
    <property type="entry name" value="TRIM-NHL_E3_ligases"/>
</dbReference>
<dbReference type="EMBL" id="RBIE01000001">
    <property type="protein sequence ID" value="RKQ63726.1"/>
    <property type="molecule type" value="Genomic_DNA"/>
</dbReference>
<dbReference type="Proteomes" id="UP000280881">
    <property type="component" value="Unassembled WGS sequence"/>
</dbReference>
<accession>A0A420W8T1</accession>
<reference evidence="3 4" key="1">
    <citation type="submission" date="2018-10" db="EMBL/GenBank/DDBJ databases">
        <title>Genomic Encyclopedia of Type Strains, Phase IV (KMG-IV): sequencing the most valuable type-strain genomes for metagenomic binning, comparative biology and taxonomic classification.</title>
        <authorList>
            <person name="Goeker M."/>
        </authorList>
    </citation>
    <scope>NUCLEOTIDE SEQUENCE [LARGE SCALE GENOMIC DNA]</scope>
    <source>
        <strain evidence="3 4">DSM 15521</strain>
    </source>
</reference>
<feature type="repeat" description="NHL" evidence="2">
    <location>
        <begin position="181"/>
        <end position="224"/>
    </location>
</feature>